<evidence type="ECO:0000259" key="3">
    <source>
        <dbReference type="PROSITE" id="PS50405"/>
    </source>
</evidence>
<dbReference type="InterPro" id="IPR004045">
    <property type="entry name" value="Glutathione_S-Trfase_N"/>
</dbReference>
<dbReference type="EMBL" id="QUTC01009852">
    <property type="protein sequence ID" value="RHY40994.1"/>
    <property type="molecule type" value="Genomic_DNA"/>
</dbReference>
<dbReference type="VEuPathDB" id="FungiDB:H257_05337"/>
<comment type="caution">
    <text evidence="4">The sequence shown here is derived from an EMBL/GenBank/DDBJ whole genome shotgun (WGS) entry which is preliminary data.</text>
</comment>
<gene>
    <name evidence="4" type="ORF">DYB38_002278</name>
</gene>
<organism evidence="4 5">
    <name type="scientific">Aphanomyces astaci</name>
    <name type="common">Crayfish plague agent</name>
    <dbReference type="NCBI Taxonomy" id="112090"/>
    <lineage>
        <taxon>Eukaryota</taxon>
        <taxon>Sar</taxon>
        <taxon>Stramenopiles</taxon>
        <taxon>Oomycota</taxon>
        <taxon>Saprolegniomycetes</taxon>
        <taxon>Saprolegniales</taxon>
        <taxon>Verrucalvaceae</taxon>
        <taxon>Aphanomyces</taxon>
    </lineage>
</organism>
<reference evidence="4 5" key="1">
    <citation type="submission" date="2018-08" db="EMBL/GenBank/DDBJ databases">
        <title>Aphanomyces genome sequencing and annotation.</title>
        <authorList>
            <person name="Minardi D."/>
            <person name="Oidtmann B."/>
            <person name="Van Der Giezen M."/>
            <person name="Studholme D.J."/>
        </authorList>
    </citation>
    <scope>NUCLEOTIDE SEQUENCE [LARGE SCALE GENOMIC DNA]</scope>
    <source>
        <strain evidence="4 5">SA</strain>
    </source>
</reference>
<dbReference type="Proteomes" id="UP000265716">
    <property type="component" value="Unassembled WGS sequence"/>
</dbReference>
<dbReference type="InterPro" id="IPR010987">
    <property type="entry name" value="Glutathione-S-Trfase_C-like"/>
</dbReference>
<dbReference type="SUPFAM" id="SSF52833">
    <property type="entry name" value="Thioredoxin-like"/>
    <property type="match status" value="1"/>
</dbReference>
<dbReference type="InterPro" id="IPR036282">
    <property type="entry name" value="Glutathione-S-Trfase_C_sf"/>
</dbReference>
<dbReference type="PANTHER" id="PTHR44051">
    <property type="entry name" value="GLUTATHIONE S-TRANSFERASE-RELATED"/>
    <property type="match status" value="1"/>
</dbReference>
<evidence type="ECO:0008006" key="6">
    <source>
        <dbReference type="Google" id="ProtNLM"/>
    </source>
</evidence>
<dbReference type="PROSITE" id="PS50405">
    <property type="entry name" value="GST_CTER"/>
    <property type="match status" value="1"/>
</dbReference>
<sequence length="211" mass="23968">MYTLYYSPATASKVVHHMLKELRVPHELRLVDIDTGAQKDPEYLRLNPNGQVPTLVVDGRPMYEAAAITLFLADRHPDANLAPAIADDERRATYLQWMFHLANTLQPAFRLWFYAKDLPHVDHATVKADVQACIEAVWDRVESHLVAANSSYMLGASVSALDLYLVMLMRWSRNMPKPATEWPRVASVAHRVKETTSWKNMNAAEGNTDWP</sequence>
<comment type="similarity">
    <text evidence="1">Belongs to the GST superfamily.</text>
</comment>
<dbReference type="SFLD" id="SFLDG00358">
    <property type="entry name" value="Main_(cytGST)"/>
    <property type="match status" value="1"/>
</dbReference>
<dbReference type="SFLD" id="SFLDS00019">
    <property type="entry name" value="Glutathione_Transferase_(cytos"/>
    <property type="match status" value="1"/>
</dbReference>
<dbReference type="PANTHER" id="PTHR44051:SF21">
    <property type="entry name" value="GLUTATHIONE S-TRANSFERASE FAMILY PROTEIN"/>
    <property type="match status" value="1"/>
</dbReference>
<evidence type="ECO:0000313" key="4">
    <source>
        <dbReference type="EMBL" id="RHY40994.1"/>
    </source>
</evidence>
<dbReference type="PROSITE" id="PS50404">
    <property type="entry name" value="GST_NTER"/>
    <property type="match status" value="1"/>
</dbReference>
<name>A0A397CF32_APHAT</name>
<feature type="domain" description="GST N-terminal" evidence="2">
    <location>
        <begin position="1"/>
        <end position="80"/>
    </location>
</feature>
<dbReference type="InterPro" id="IPR040079">
    <property type="entry name" value="Glutathione_S-Trfase"/>
</dbReference>
<proteinExistence type="inferred from homology"/>
<dbReference type="Gene3D" id="1.20.1050.10">
    <property type="match status" value="1"/>
</dbReference>
<dbReference type="SUPFAM" id="SSF47616">
    <property type="entry name" value="GST C-terminal domain-like"/>
    <property type="match status" value="1"/>
</dbReference>
<accession>A0A397CF32</accession>
<evidence type="ECO:0000259" key="2">
    <source>
        <dbReference type="PROSITE" id="PS50404"/>
    </source>
</evidence>
<evidence type="ECO:0000256" key="1">
    <source>
        <dbReference type="ARBA" id="ARBA00007409"/>
    </source>
</evidence>
<evidence type="ECO:0000313" key="5">
    <source>
        <dbReference type="Proteomes" id="UP000265716"/>
    </source>
</evidence>
<dbReference type="InterPro" id="IPR036249">
    <property type="entry name" value="Thioredoxin-like_sf"/>
</dbReference>
<dbReference type="AlphaFoldDB" id="A0A397CF32"/>
<dbReference type="Pfam" id="PF13409">
    <property type="entry name" value="GST_N_2"/>
    <property type="match status" value="1"/>
</dbReference>
<protein>
    <recommendedName>
        <fullName evidence="6">Glutathione S-transferase</fullName>
    </recommendedName>
</protein>
<feature type="domain" description="GST C-terminal" evidence="3">
    <location>
        <begin position="87"/>
        <end position="211"/>
    </location>
</feature>
<dbReference type="SFLD" id="SFLDG01150">
    <property type="entry name" value="Main.1:_Beta-like"/>
    <property type="match status" value="1"/>
</dbReference>
<dbReference type="Gene3D" id="3.40.30.10">
    <property type="entry name" value="Glutaredoxin"/>
    <property type="match status" value="1"/>
</dbReference>
<dbReference type="CDD" id="cd03057">
    <property type="entry name" value="GST_N_Beta"/>
    <property type="match status" value="1"/>
</dbReference>